<name>A0A2M9GV08_9BURK</name>
<organism evidence="2 3">
    <name type="scientific">Achromobacter ruhlandii</name>
    <dbReference type="NCBI Taxonomy" id="72557"/>
    <lineage>
        <taxon>Bacteria</taxon>
        <taxon>Pseudomonadati</taxon>
        <taxon>Pseudomonadota</taxon>
        <taxon>Betaproteobacteria</taxon>
        <taxon>Burkholderiales</taxon>
        <taxon>Alcaligenaceae</taxon>
        <taxon>Achromobacter</taxon>
    </lineage>
</organism>
<dbReference type="InterPro" id="IPR022002">
    <property type="entry name" value="ChsH2_Znr"/>
</dbReference>
<dbReference type="Proteomes" id="UP000494122">
    <property type="component" value="Unassembled WGS sequence"/>
</dbReference>
<dbReference type="EMBL" id="CADILE010000023">
    <property type="protein sequence ID" value="CAB3922719.1"/>
    <property type="molecule type" value="Genomic_DNA"/>
</dbReference>
<evidence type="ECO:0000313" key="2">
    <source>
        <dbReference type="EMBL" id="CAB3922719.1"/>
    </source>
</evidence>
<sequence length="112" mass="11885">MSFSVMECAQCGHRVYPARLWCPACGHERAREVAVEQAELLAWTRVPGKGGDADGVFATVNALPRGPLLVVRLADMPQGVGQRLRLSTRTAHGAALPWAQALPQGDAVPGEG</sequence>
<accession>A0A2M9GV08</accession>
<dbReference type="SUPFAM" id="SSF50249">
    <property type="entry name" value="Nucleic acid-binding proteins"/>
    <property type="match status" value="1"/>
</dbReference>
<protein>
    <recommendedName>
        <fullName evidence="1">ChsH2 rubredoxin-like zinc ribbon domain-containing protein</fullName>
    </recommendedName>
</protein>
<dbReference type="InterPro" id="IPR012340">
    <property type="entry name" value="NA-bd_OB-fold"/>
</dbReference>
<evidence type="ECO:0000259" key="1">
    <source>
        <dbReference type="Pfam" id="PF12172"/>
    </source>
</evidence>
<gene>
    <name evidence="2" type="ORF">LMG3328_05519</name>
</gene>
<evidence type="ECO:0000313" key="3">
    <source>
        <dbReference type="Proteomes" id="UP000494122"/>
    </source>
</evidence>
<dbReference type="Pfam" id="PF12172">
    <property type="entry name" value="zf-ChsH2"/>
    <property type="match status" value="1"/>
</dbReference>
<dbReference type="AlphaFoldDB" id="A0A2M9GV08"/>
<feature type="domain" description="ChsH2 rubredoxin-like zinc ribbon" evidence="1">
    <location>
        <begin position="6"/>
        <end position="26"/>
    </location>
</feature>
<dbReference type="RefSeq" id="WP_059270370.1">
    <property type="nucleotide sequence ID" value="NZ_CADILE010000023.1"/>
</dbReference>
<proteinExistence type="predicted"/>
<reference evidence="2 3" key="1">
    <citation type="submission" date="2020-04" db="EMBL/GenBank/DDBJ databases">
        <authorList>
            <person name="De Canck E."/>
        </authorList>
    </citation>
    <scope>NUCLEOTIDE SEQUENCE [LARGE SCALE GENOMIC DNA]</scope>
    <source>
        <strain evidence="2 3">LMG 3328</strain>
    </source>
</reference>